<dbReference type="Pfam" id="PF13439">
    <property type="entry name" value="Glyco_transf_4"/>
    <property type="match status" value="1"/>
</dbReference>
<dbReference type="InterPro" id="IPR008928">
    <property type="entry name" value="6-hairpin_glycosidase_sf"/>
</dbReference>
<reference evidence="2" key="2">
    <citation type="submission" date="2021-01" db="EMBL/GenBank/DDBJ databases">
        <authorList>
            <person name="Mieszkin S."/>
            <person name="Pouder E."/>
            <person name="Alain K."/>
        </authorList>
    </citation>
    <scope>NUCLEOTIDE SEQUENCE</scope>
    <source>
        <strain evidence="2">HW T2.11</strain>
    </source>
</reference>
<dbReference type="PANTHER" id="PTHR12526:SF572">
    <property type="entry name" value="BLL5144 PROTEIN"/>
    <property type="match status" value="1"/>
</dbReference>
<keyword evidence="3" id="KW-1185">Reference proteome</keyword>
<proteinExistence type="predicted"/>
<dbReference type="InterPro" id="IPR028098">
    <property type="entry name" value="Glyco_trans_4-like_N"/>
</dbReference>
<dbReference type="AlphaFoldDB" id="A0A964E0Z1"/>
<dbReference type="Gene3D" id="3.40.50.2000">
    <property type="entry name" value="Glycogen Phosphorylase B"/>
    <property type="match status" value="2"/>
</dbReference>
<dbReference type="GO" id="GO:0005975">
    <property type="term" value="P:carbohydrate metabolic process"/>
    <property type="evidence" value="ECO:0007669"/>
    <property type="project" value="InterPro"/>
</dbReference>
<dbReference type="GO" id="GO:0016757">
    <property type="term" value="F:glycosyltransferase activity"/>
    <property type="evidence" value="ECO:0007669"/>
    <property type="project" value="UniProtKB-ARBA"/>
</dbReference>
<accession>A0A964E0Z1</accession>
<dbReference type="SUPFAM" id="SSF53756">
    <property type="entry name" value="UDP-Glycosyltransferase/glycogen phosphorylase"/>
    <property type="match status" value="1"/>
</dbReference>
<dbReference type="SUPFAM" id="SSF48208">
    <property type="entry name" value="Six-hairpin glycosidases"/>
    <property type="match status" value="1"/>
</dbReference>
<dbReference type="RefSeq" id="WP_227323462.1">
    <property type="nucleotide sequence ID" value="NZ_JAESVB010000018.1"/>
</dbReference>
<protein>
    <submittedName>
        <fullName evidence="2">Glycosyltransferase family 4 protein</fullName>
    </submittedName>
</protein>
<gene>
    <name evidence="2" type="ORF">ASILVAE211_21665</name>
</gene>
<dbReference type="Pfam" id="PF13692">
    <property type="entry name" value="Glyco_trans_1_4"/>
    <property type="match status" value="1"/>
</dbReference>
<name>A0A964E0Z1_9PROT</name>
<dbReference type="CDD" id="cd03822">
    <property type="entry name" value="GT4_mannosyltransferase-like"/>
    <property type="match status" value="1"/>
</dbReference>
<sequence length="719" mass="79792">MNDFDEEYDYPETVSFEINDQCIDDYVAAADFLNLGRWQVVSLQHEFGIFGGEAGSHILGLLSRLAMPVVTTFHTVLEFPSPGQRNVMEKIIARSSKIIVMAKKGHELLRSVYKTPENKIEVIPHGIPDFAFVEPEAAKIICGFPDKQVILTFGLLSPNKGIEVMIDAMPKVLERCPSAVYVVLGATHPNLIRTNKEAYRSRLIDRTKALGLESSIIFLDQFVDVPKLLTYISMCDVYVTPYLDEAQMTSGTLAYSFGLGKPVVSTPYWHARELLADNRGTLVPFGDSSATANAIVALLTSDARRQMMRDRAYAASRPMTWPRTAKRMLAAFDASQAPQLDDVGISDISSAAPFLPNDLPPLSFIHLSRMCDDTGLLQHAVHAVPNRAHGYCTDDNSRALILVSALNGLGEIQLPDSLVEKFIAFIQHAWNADLKRFRNFMSYGREWLDSAGSEDSHGRTLWALAAFMASNPDPSYRQWALELFIAALPVADNFTSPRAWASTLLGLDHYCSSIPNDSFAQDMRLRLANRLMSLRHNTATPTWAWFEHSLSYDNARLPQALIVTGAAVGNSDYVEAGLSSLDWLIARQTSATGKFQPVGTQTFGQYMTLPKPFDQQPIEATATISACLAAWRSNGDAVWQERAMRSFAWFHGSNDLALTLANSLSGGCHDGLHPDRMNENQGAESTLCYLLSLTELREIAIVERQEASNQAFEDYRREA</sequence>
<reference evidence="2" key="1">
    <citation type="journal article" date="2021" name="Microorganisms">
        <title>Acidisoma silvae sp. nov. and Acidisomacellulosilytica sp. nov., Two Acidophilic Bacteria Isolated from Decaying Wood, Hydrolyzing Cellulose and Producing Poly-3-hydroxybutyrate.</title>
        <authorList>
            <person name="Mieszkin S."/>
            <person name="Pouder E."/>
            <person name="Uroz S."/>
            <person name="Simon-Colin C."/>
            <person name="Alain K."/>
        </authorList>
    </citation>
    <scope>NUCLEOTIDE SEQUENCE</scope>
    <source>
        <strain evidence="2">HW T2.11</strain>
    </source>
</reference>
<feature type="domain" description="Glycosyltransferase subfamily 4-like N-terminal" evidence="1">
    <location>
        <begin position="57"/>
        <end position="127"/>
    </location>
</feature>
<dbReference type="EMBL" id="JAESVB010000018">
    <property type="protein sequence ID" value="MCB8877816.1"/>
    <property type="molecule type" value="Genomic_DNA"/>
</dbReference>
<comment type="caution">
    <text evidence="2">The sequence shown here is derived from an EMBL/GenBank/DDBJ whole genome shotgun (WGS) entry which is preliminary data.</text>
</comment>
<organism evidence="2 3">
    <name type="scientific">Acidisoma silvae</name>
    <dbReference type="NCBI Taxonomy" id="2802396"/>
    <lineage>
        <taxon>Bacteria</taxon>
        <taxon>Pseudomonadati</taxon>
        <taxon>Pseudomonadota</taxon>
        <taxon>Alphaproteobacteria</taxon>
        <taxon>Acetobacterales</taxon>
        <taxon>Acidocellaceae</taxon>
        <taxon>Acidisoma</taxon>
    </lineage>
</organism>
<evidence type="ECO:0000313" key="3">
    <source>
        <dbReference type="Proteomes" id="UP000708298"/>
    </source>
</evidence>
<dbReference type="Proteomes" id="UP000708298">
    <property type="component" value="Unassembled WGS sequence"/>
</dbReference>
<evidence type="ECO:0000313" key="2">
    <source>
        <dbReference type="EMBL" id="MCB8877816.1"/>
    </source>
</evidence>
<evidence type="ECO:0000259" key="1">
    <source>
        <dbReference type="Pfam" id="PF13439"/>
    </source>
</evidence>
<dbReference type="PANTHER" id="PTHR12526">
    <property type="entry name" value="GLYCOSYLTRANSFERASE"/>
    <property type="match status" value="1"/>
</dbReference>